<dbReference type="PANTHER" id="PTHR10357">
    <property type="entry name" value="ALPHA-AMYLASE FAMILY MEMBER"/>
    <property type="match status" value="1"/>
</dbReference>
<dbReference type="InterPro" id="IPR013780">
    <property type="entry name" value="Glyco_hydro_b"/>
</dbReference>
<accession>A0A916Q786</accession>
<protein>
    <submittedName>
        <fullName evidence="5">Maltodextrin glucosidase</fullName>
    </submittedName>
</protein>
<dbReference type="Proteomes" id="UP000613208">
    <property type="component" value="Unassembled WGS sequence"/>
</dbReference>
<evidence type="ECO:0000313" key="5">
    <source>
        <dbReference type="EMBL" id="GFO85699.1"/>
    </source>
</evidence>
<sequence>MKMNDLIIYQIFPLRAFVDETTEHGILEAVEWIPHIKKVGANAIYFSPVFESSEHGYDTKDYRVIDHRLGTNEDFKEVCDKLHEAGIKVILDGVFNHVGREFWAFQDVCEKKWDSAYKDWFYINFDGNSGYDDGFWYEGWEGHYELVKLNLDHPDVKKHLLECVKGWMDEFKIDGLRLDVAYMLNRGFMKELADFVRNEKKDFILIGEMLHGDYNELVNDELLDSVTNYECYKGMYSSCNTHNMHEIGYSINRQFGPEEWTLYKGLPLYNFVDNHDVERIATQLEDKEHLPLIYALMYAMPGIPGIYYGSEWGIEGKKEKGSDNSLRPRIRPEDLVENELTQYIGRLSKIRKAAPALKYGNYIQLAIEPNVLVFEREGEGDRIIAAVNIGDEERVMHFNARAGMGIDLISGEKVDFGGGLRVPPKTALMIRTEDALNRIKEETENQKEKAETNQTEDAVIS</sequence>
<dbReference type="RefSeq" id="WP_201311394.1">
    <property type="nucleotide sequence ID" value="NZ_BLYI01000043.1"/>
</dbReference>
<dbReference type="Pfam" id="PF00128">
    <property type="entry name" value="Alpha-amylase"/>
    <property type="match status" value="1"/>
</dbReference>
<dbReference type="PANTHER" id="PTHR10357:SF210">
    <property type="entry name" value="MALTODEXTRIN GLUCOSIDASE"/>
    <property type="match status" value="1"/>
</dbReference>
<evidence type="ECO:0000256" key="1">
    <source>
        <dbReference type="ARBA" id="ARBA00022801"/>
    </source>
</evidence>
<keyword evidence="2" id="KW-0326">Glycosidase</keyword>
<dbReference type="GO" id="GO:0005975">
    <property type="term" value="P:carbohydrate metabolic process"/>
    <property type="evidence" value="ECO:0007669"/>
    <property type="project" value="InterPro"/>
</dbReference>
<evidence type="ECO:0000256" key="3">
    <source>
        <dbReference type="SAM" id="MobiDB-lite"/>
    </source>
</evidence>
<dbReference type="SUPFAM" id="SSF51011">
    <property type="entry name" value="Glycosyl hydrolase domain"/>
    <property type="match status" value="1"/>
</dbReference>
<keyword evidence="6" id="KW-1185">Reference proteome</keyword>
<dbReference type="SMART" id="SM00642">
    <property type="entry name" value="Aamy"/>
    <property type="match status" value="1"/>
</dbReference>
<keyword evidence="1" id="KW-0378">Hydrolase</keyword>
<evidence type="ECO:0000313" key="6">
    <source>
        <dbReference type="Proteomes" id="UP000613208"/>
    </source>
</evidence>
<feature type="compositionally biased region" description="Polar residues" evidence="3">
    <location>
        <begin position="452"/>
        <end position="461"/>
    </location>
</feature>
<feature type="compositionally biased region" description="Basic and acidic residues" evidence="3">
    <location>
        <begin position="441"/>
        <end position="451"/>
    </location>
</feature>
<feature type="region of interest" description="Disordered" evidence="3">
    <location>
        <begin position="441"/>
        <end position="461"/>
    </location>
</feature>
<name>A0A916Q786_9FIRM</name>
<dbReference type="CDD" id="cd11353">
    <property type="entry name" value="AmyAc_euk_bac_CMD_like"/>
    <property type="match status" value="1"/>
</dbReference>
<dbReference type="InterPro" id="IPR006047">
    <property type="entry name" value="GH13_cat_dom"/>
</dbReference>
<evidence type="ECO:0000256" key="2">
    <source>
        <dbReference type="ARBA" id="ARBA00023295"/>
    </source>
</evidence>
<dbReference type="GO" id="GO:0016798">
    <property type="term" value="F:hydrolase activity, acting on glycosyl bonds"/>
    <property type="evidence" value="ECO:0007669"/>
    <property type="project" value="UniProtKB-KW"/>
</dbReference>
<dbReference type="EMBL" id="BLYI01000043">
    <property type="protein sequence ID" value="GFO85699.1"/>
    <property type="molecule type" value="Genomic_DNA"/>
</dbReference>
<feature type="domain" description="Glycosyl hydrolase family 13 catalytic" evidence="4">
    <location>
        <begin position="10"/>
        <end position="351"/>
    </location>
</feature>
<evidence type="ECO:0000259" key="4">
    <source>
        <dbReference type="SMART" id="SM00642"/>
    </source>
</evidence>
<dbReference type="Gene3D" id="3.20.20.80">
    <property type="entry name" value="Glycosidases"/>
    <property type="match status" value="1"/>
</dbReference>
<comment type="caution">
    <text evidence="5">The sequence shown here is derived from an EMBL/GenBank/DDBJ whole genome shotgun (WGS) entry which is preliminary data.</text>
</comment>
<dbReference type="Gene3D" id="2.60.40.1180">
    <property type="entry name" value="Golgi alpha-mannosidase II"/>
    <property type="match status" value="1"/>
</dbReference>
<dbReference type="AlphaFoldDB" id="A0A916Q786"/>
<dbReference type="InterPro" id="IPR017853">
    <property type="entry name" value="GH"/>
</dbReference>
<organism evidence="5 6">
    <name type="scientific">Anaerostipes butyraticus</name>
    <dbReference type="NCBI Taxonomy" id="645466"/>
    <lineage>
        <taxon>Bacteria</taxon>
        <taxon>Bacillati</taxon>
        <taxon>Bacillota</taxon>
        <taxon>Clostridia</taxon>
        <taxon>Lachnospirales</taxon>
        <taxon>Lachnospiraceae</taxon>
        <taxon>Anaerostipes</taxon>
    </lineage>
</organism>
<proteinExistence type="predicted"/>
<dbReference type="SUPFAM" id="SSF51445">
    <property type="entry name" value="(Trans)glycosidases"/>
    <property type="match status" value="1"/>
</dbReference>
<gene>
    <name evidence="5" type="ORF">ANBU17_20460</name>
</gene>
<reference evidence="5" key="1">
    <citation type="submission" date="2020-06" db="EMBL/GenBank/DDBJ databases">
        <title>Characterization of fructooligosaccharide metabolism and fructooligosaccharide-degrading enzymes in human commensal butyrate producers.</title>
        <authorList>
            <person name="Tanno H."/>
            <person name="Fujii T."/>
            <person name="Hirano K."/>
            <person name="Maeno S."/>
            <person name="Tonozuka T."/>
            <person name="Sakamoto M."/>
            <person name="Ohkuma M."/>
            <person name="Tochio T."/>
            <person name="Endo A."/>
        </authorList>
    </citation>
    <scope>NUCLEOTIDE SEQUENCE</scope>
    <source>
        <strain evidence="5">JCM 17466</strain>
    </source>
</reference>